<keyword evidence="1 2" id="KW-0238">DNA-binding</keyword>
<evidence type="ECO:0000256" key="1">
    <source>
        <dbReference type="ARBA" id="ARBA00023125"/>
    </source>
</evidence>
<evidence type="ECO:0000313" key="6">
    <source>
        <dbReference type="Proteomes" id="UP000186601"/>
    </source>
</evidence>
<keyword evidence="6" id="KW-1185">Reference proteome</keyword>
<feature type="compositionally biased region" description="Pro residues" evidence="3">
    <location>
        <begin position="75"/>
        <end position="90"/>
    </location>
</feature>
<evidence type="ECO:0000256" key="3">
    <source>
        <dbReference type="SAM" id="MobiDB-lite"/>
    </source>
</evidence>
<organism evidence="5 6">
    <name type="scientific">Hermanssonia centrifuga</name>
    <dbReference type="NCBI Taxonomy" id="98765"/>
    <lineage>
        <taxon>Eukaryota</taxon>
        <taxon>Fungi</taxon>
        <taxon>Dikarya</taxon>
        <taxon>Basidiomycota</taxon>
        <taxon>Agaricomycotina</taxon>
        <taxon>Agaricomycetes</taxon>
        <taxon>Polyporales</taxon>
        <taxon>Meruliaceae</taxon>
        <taxon>Hermanssonia</taxon>
    </lineage>
</organism>
<evidence type="ECO:0000313" key="5">
    <source>
        <dbReference type="EMBL" id="PSS31978.1"/>
    </source>
</evidence>
<dbReference type="Gene3D" id="1.10.30.10">
    <property type="entry name" value="High mobility group box domain"/>
    <property type="match status" value="1"/>
</dbReference>
<dbReference type="CDD" id="cd00084">
    <property type="entry name" value="HMG-box_SF"/>
    <property type="match status" value="1"/>
</dbReference>
<dbReference type="PANTHER" id="PTHR48112">
    <property type="entry name" value="HIGH MOBILITY GROUP PROTEIN DSP1"/>
    <property type="match status" value="1"/>
</dbReference>
<dbReference type="Pfam" id="PF00505">
    <property type="entry name" value="HMG_box"/>
    <property type="match status" value="1"/>
</dbReference>
<proteinExistence type="predicted"/>
<feature type="domain" description="HMG box" evidence="4">
    <location>
        <begin position="121"/>
        <end position="189"/>
    </location>
</feature>
<reference evidence="5 6" key="1">
    <citation type="submission" date="2018-02" db="EMBL/GenBank/DDBJ databases">
        <title>Genome sequence of the basidiomycete white-rot fungus Phlebia centrifuga.</title>
        <authorList>
            <person name="Granchi Z."/>
            <person name="Peng M."/>
            <person name="de Vries R.P."/>
            <person name="Hilden K."/>
            <person name="Makela M.R."/>
            <person name="Grigoriev I."/>
            <person name="Riley R."/>
        </authorList>
    </citation>
    <scope>NUCLEOTIDE SEQUENCE [LARGE SCALE GENOMIC DNA]</scope>
    <source>
        <strain evidence="5 6">FBCC195</strain>
    </source>
</reference>
<feature type="compositionally biased region" description="Basic and acidic residues" evidence="3">
    <location>
        <begin position="247"/>
        <end position="270"/>
    </location>
</feature>
<dbReference type="InterPro" id="IPR036910">
    <property type="entry name" value="HMG_box_dom_sf"/>
</dbReference>
<gene>
    <name evidence="5" type="ORF">PHLCEN_2v2220</name>
</gene>
<dbReference type="InterPro" id="IPR050342">
    <property type="entry name" value="HMGB"/>
</dbReference>
<dbReference type="EMBL" id="MLYV02000207">
    <property type="protein sequence ID" value="PSS31978.1"/>
    <property type="molecule type" value="Genomic_DNA"/>
</dbReference>
<comment type="caution">
    <text evidence="5">The sequence shown here is derived from an EMBL/GenBank/DDBJ whole genome shotgun (WGS) entry which is preliminary data.</text>
</comment>
<dbReference type="SMART" id="SM00398">
    <property type="entry name" value="HMG"/>
    <property type="match status" value="1"/>
</dbReference>
<dbReference type="STRING" id="98765.A0A2R6RPL6"/>
<dbReference type="PROSITE" id="PS50118">
    <property type="entry name" value="HMG_BOX_2"/>
    <property type="match status" value="1"/>
</dbReference>
<dbReference type="InterPro" id="IPR009071">
    <property type="entry name" value="HMG_box_dom"/>
</dbReference>
<keyword evidence="2" id="KW-0539">Nucleus</keyword>
<dbReference type="SUPFAM" id="SSF47095">
    <property type="entry name" value="HMG-box"/>
    <property type="match status" value="1"/>
</dbReference>
<feature type="compositionally biased region" description="Low complexity" evidence="3">
    <location>
        <begin position="215"/>
        <end position="234"/>
    </location>
</feature>
<accession>A0A2R6RPL6</accession>
<protein>
    <recommendedName>
        <fullName evidence="4">HMG box domain-containing protein</fullName>
    </recommendedName>
</protein>
<dbReference type="Proteomes" id="UP000186601">
    <property type="component" value="Unassembled WGS sequence"/>
</dbReference>
<feature type="compositionally biased region" description="Acidic residues" evidence="3">
    <location>
        <begin position="235"/>
        <end position="246"/>
    </location>
</feature>
<dbReference type="GO" id="GO:0005634">
    <property type="term" value="C:nucleus"/>
    <property type="evidence" value="ECO:0007669"/>
    <property type="project" value="UniProtKB-UniRule"/>
</dbReference>
<feature type="region of interest" description="Disordered" evidence="3">
    <location>
        <begin position="75"/>
        <end position="128"/>
    </location>
</feature>
<evidence type="ECO:0000259" key="4">
    <source>
        <dbReference type="PROSITE" id="PS50118"/>
    </source>
</evidence>
<evidence type="ECO:0000256" key="2">
    <source>
        <dbReference type="PROSITE-ProRule" id="PRU00267"/>
    </source>
</evidence>
<dbReference type="AlphaFoldDB" id="A0A2R6RPL6"/>
<name>A0A2R6RPL6_9APHY</name>
<dbReference type="GO" id="GO:0003677">
    <property type="term" value="F:DNA binding"/>
    <property type="evidence" value="ECO:0007669"/>
    <property type="project" value="UniProtKB-UniRule"/>
</dbReference>
<sequence length="278" mass="30357">MSNSGESIAHFEYTKMQVSHKILFATPEHPANRPLQLMGSLGAVAETMRNCASFAEQFAQLISQVPYQQNHPGFIPPNAPVMQLPAPPVQTPTGGKRKGRAEDGEDGKKKRKTKEKDPNAPKRPASSYLLFQNEVRQELKAQHPGLPNNELLNKIAKAWSEMPKEQKDTYEVRQKVAKNLYLVNKAAYENTLKGADESSPPAQLPVIPPVKQIAAAPAPVVSSSSGSSASSDSDSSGDSDDENNSDEDSHPPVKKVKTETTKPKTEPVKDKKSKKQKV</sequence>
<feature type="region of interest" description="Disordered" evidence="3">
    <location>
        <begin position="215"/>
        <end position="278"/>
    </location>
</feature>
<dbReference type="OrthoDB" id="1919336at2759"/>
<feature type="compositionally biased region" description="Basic and acidic residues" evidence="3">
    <location>
        <begin position="100"/>
        <end position="120"/>
    </location>
</feature>
<feature type="DNA-binding region" description="HMG box" evidence="2">
    <location>
        <begin position="121"/>
        <end position="189"/>
    </location>
</feature>